<dbReference type="SUPFAM" id="SSF51569">
    <property type="entry name" value="Aldolase"/>
    <property type="match status" value="1"/>
</dbReference>
<comment type="catalytic activity">
    <reaction evidence="8">
        <text>pyruvate + acetyl-CoA + H2O = (3R)-citramalate + CoA + H(+)</text>
        <dbReference type="Rhea" id="RHEA:19045"/>
        <dbReference type="ChEBI" id="CHEBI:15361"/>
        <dbReference type="ChEBI" id="CHEBI:15377"/>
        <dbReference type="ChEBI" id="CHEBI:15378"/>
        <dbReference type="ChEBI" id="CHEBI:30934"/>
        <dbReference type="ChEBI" id="CHEBI:57287"/>
        <dbReference type="ChEBI" id="CHEBI:57288"/>
        <dbReference type="EC" id="2.3.3.21"/>
    </reaction>
</comment>
<protein>
    <recommendedName>
        <fullName evidence="9">Citramalate synthase</fullName>
        <ecNumber evidence="9">2.3.3.21</ecNumber>
    </recommendedName>
</protein>
<dbReference type="GO" id="GO:0003852">
    <property type="term" value="F:2-isopropylmalate synthase activity"/>
    <property type="evidence" value="ECO:0007669"/>
    <property type="project" value="InterPro"/>
</dbReference>
<evidence type="ECO:0000256" key="7">
    <source>
        <dbReference type="ARBA" id="ARBA00023304"/>
    </source>
</evidence>
<keyword evidence="13" id="KW-1185">Reference proteome</keyword>
<evidence type="ECO:0000256" key="2">
    <source>
        <dbReference type="ARBA" id="ARBA00006154"/>
    </source>
</evidence>
<keyword evidence="4" id="KW-0028">Amino-acid biosynthesis</keyword>
<dbReference type="Pfam" id="PF00682">
    <property type="entry name" value="HMGL-like"/>
    <property type="match status" value="1"/>
</dbReference>
<dbReference type="SUPFAM" id="SSF110921">
    <property type="entry name" value="2-isopropylmalate synthase LeuA, allosteric (dimerisation) domain"/>
    <property type="match status" value="1"/>
</dbReference>
<dbReference type="CDD" id="cd07941">
    <property type="entry name" value="DRE_TIM_LeuA3"/>
    <property type="match status" value="1"/>
</dbReference>
<evidence type="ECO:0000256" key="8">
    <source>
        <dbReference type="ARBA" id="ARBA00048263"/>
    </source>
</evidence>
<comment type="similarity">
    <text evidence="2 10">Belongs to the alpha-IPM synthase/homocitrate synthase family.</text>
</comment>
<dbReference type="EC" id="2.3.3.21" evidence="9"/>
<dbReference type="Pfam" id="PF22617">
    <property type="entry name" value="HCS_D2"/>
    <property type="match status" value="1"/>
</dbReference>
<name>A0A5B8NLN4_9CHRO</name>
<dbReference type="Proteomes" id="UP000318453">
    <property type="component" value="Chromosome"/>
</dbReference>
<dbReference type="Pfam" id="PF08502">
    <property type="entry name" value="LeuA_dimer"/>
    <property type="match status" value="1"/>
</dbReference>
<dbReference type="SMART" id="SM00917">
    <property type="entry name" value="LeuA_dimer"/>
    <property type="match status" value="1"/>
</dbReference>
<dbReference type="GO" id="GO:0009098">
    <property type="term" value="P:L-leucine biosynthetic process"/>
    <property type="evidence" value="ECO:0007669"/>
    <property type="project" value="InterPro"/>
</dbReference>
<dbReference type="InterPro" id="IPR002034">
    <property type="entry name" value="AIPM/Hcit_synth_CS"/>
</dbReference>
<dbReference type="OrthoDB" id="9804858at2"/>
<accession>A0A5B8NLN4</accession>
<dbReference type="InterPro" id="IPR036230">
    <property type="entry name" value="LeuA_allosteric_dom_sf"/>
</dbReference>
<sequence length="554" mass="61188">MNLPSNNRVWIYDTTLRDGSQQEGISLSLEDKLKIAHKLDQLGVPFIEGGWPGANPKDVQFFWQLKEEPLSQAEIVTFCSTRRPHKSAENDPMLQAILAAGTRWVTIFGKSWDLHVKEGLKTTLEENCAMIRDTIALLRSQNRRVIYDAEHWFDGYLNNRDYALKTLETAVEAGAEWLVLCDTNGGTLPHQISSIIQDVVQHFGINPHDDSTPKLGIHTHNDSDTAVASSLVAVEQGATMVQGTMNGYGERCGNANLCSVIPNLQLKLNYHCLESEQLAKLTPTSHLINEIVNFAPNPHAPFVGLSSFAHKGGIHVSAVEKNPLTYEHIDPTVIGNQRRIVISDQAGLSNIVAKARSFGMNLDKSDSICKDILQRTKELENQGYQFEVAEASFELLIYEMLHHRQEFFQLKGFQVNCDMLRGGDSLLSDAVATIKVSVNGEGILEAAEGNGPVSALDAALRKALAKFYPEISDFHLTDYKVRILDSTSGTDATTRVLVESSDGKDRWTTIGVSPNILDASYQAVVEGIEYGLLKQTGEGLFSEKSPTELISPRE</sequence>
<dbReference type="UniPathway" id="UPA00047">
    <property type="reaction ID" value="UER00066"/>
</dbReference>
<keyword evidence="12" id="KW-0012">Acyltransferase</keyword>
<organism evidence="12 13">
    <name type="scientific">Euhalothece natronophila Z-M001</name>
    <dbReference type="NCBI Taxonomy" id="522448"/>
    <lineage>
        <taxon>Bacteria</taxon>
        <taxon>Bacillati</taxon>
        <taxon>Cyanobacteriota</taxon>
        <taxon>Cyanophyceae</taxon>
        <taxon>Oscillatoriophycideae</taxon>
        <taxon>Chroococcales</taxon>
        <taxon>Halothecacae</taxon>
        <taxon>Halothece cluster</taxon>
        <taxon>Euhalothece</taxon>
    </lineage>
</organism>
<feature type="domain" description="Pyruvate carboxyltransferase" evidence="11">
    <location>
        <begin position="9"/>
        <end position="279"/>
    </location>
</feature>
<dbReference type="InterPro" id="IPR013785">
    <property type="entry name" value="Aldolase_TIM"/>
</dbReference>
<keyword evidence="7" id="KW-0100">Branched-chain amino acid biosynthesis</keyword>
<dbReference type="InterPro" id="IPR005675">
    <property type="entry name" value="Citramal_synthase"/>
</dbReference>
<dbReference type="PROSITE" id="PS00815">
    <property type="entry name" value="AIPM_HOMOCIT_SYNTH_1"/>
    <property type="match status" value="1"/>
</dbReference>
<dbReference type="AlphaFoldDB" id="A0A5B8NLN4"/>
<dbReference type="InterPro" id="IPR013709">
    <property type="entry name" value="2-isopropylmalate_synth_dimer"/>
</dbReference>
<dbReference type="RefSeq" id="WP_146295896.1">
    <property type="nucleotide sequence ID" value="NZ_CP042326.1"/>
</dbReference>
<evidence type="ECO:0000256" key="6">
    <source>
        <dbReference type="ARBA" id="ARBA00022679"/>
    </source>
</evidence>
<dbReference type="Gene3D" id="3.20.20.70">
    <property type="entry name" value="Aldolase class I"/>
    <property type="match status" value="1"/>
</dbReference>
<dbReference type="PROSITE" id="PS50991">
    <property type="entry name" value="PYR_CT"/>
    <property type="match status" value="1"/>
</dbReference>
<dbReference type="PANTHER" id="PTHR43538:SF1">
    <property type="entry name" value="(R)-CITRAMALATE SYNTHASE"/>
    <property type="match status" value="1"/>
</dbReference>
<keyword evidence="5" id="KW-0412">Isoleucine biosynthesis</keyword>
<comment type="pathway">
    <text evidence="1">Amino-acid biosynthesis; L-isoleucine biosynthesis; 2-oxobutanoate from pyruvate: step 1/3.</text>
</comment>
<proteinExistence type="inferred from homology"/>
<evidence type="ECO:0000256" key="10">
    <source>
        <dbReference type="RuleBase" id="RU003523"/>
    </source>
</evidence>
<dbReference type="InterPro" id="IPR054691">
    <property type="entry name" value="LeuA/HCS_post-cat"/>
</dbReference>
<dbReference type="NCBIfam" id="TIGR00977">
    <property type="entry name" value="citramal_synth"/>
    <property type="match status" value="1"/>
</dbReference>
<dbReference type="EMBL" id="CP042326">
    <property type="protein sequence ID" value="QDZ40213.1"/>
    <property type="molecule type" value="Genomic_DNA"/>
</dbReference>
<evidence type="ECO:0000259" key="11">
    <source>
        <dbReference type="PROSITE" id="PS50991"/>
    </source>
</evidence>
<reference evidence="12" key="1">
    <citation type="submission" date="2019-08" db="EMBL/GenBank/DDBJ databases">
        <title>Carotenoids and Carotenoid Binding Proteins in the Halophilic Cyanobacterium Euhalothece sp. ZM00.</title>
        <authorList>
            <person name="Cho S.M."/>
            <person name="Song J.Y."/>
            <person name="Park Y.-I."/>
        </authorList>
    </citation>
    <scope>NUCLEOTIDE SEQUENCE [LARGE SCALE GENOMIC DNA]</scope>
    <source>
        <strain evidence="12">Z-M001</strain>
    </source>
</reference>
<evidence type="ECO:0000256" key="5">
    <source>
        <dbReference type="ARBA" id="ARBA00022624"/>
    </source>
</evidence>
<evidence type="ECO:0000256" key="1">
    <source>
        <dbReference type="ARBA" id="ARBA00004743"/>
    </source>
</evidence>
<evidence type="ECO:0000256" key="4">
    <source>
        <dbReference type="ARBA" id="ARBA00022605"/>
    </source>
</evidence>
<gene>
    <name evidence="12" type="primary">cimA</name>
    <name evidence="12" type="ORF">FRE64_09785</name>
</gene>
<dbReference type="Gene3D" id="1.10.238.260">
    <property type="match status" value="1"/>
</dbReference>
<evidence type="ECO:0000256" key="3">
    <source>
        <dbReference type="ARBA" id="ARBA00022490"/>
    </source>
</evidence>
<dbReference type="GO" id="GO:0043714">
    <property type="term" value="F:(R)-citramalate synthase activity"/>
    <property type="evidence" value="ECO:0007669"/>
    <property type="project" value="UniProtKB-UniRule"/>
</dbReference>
<dbReference type="PANTHER" id="PTHR43538">
    <property type="entry name" value="ALPHA-IPM SYNTHASE/HOMOCITRATE SYNTHASE"/>
    <property type="match status" value="1"/>
</dbReference>
<dbReference type="InterPro" id="IPR000891">
    <property type="entry name" value="PYR_CT"/>
</dbReference>
<dbReference type="GO" id="GO:0009097">
    <property type="term" value="P:isoleucine biosynthetic process"/>
    <property type="evidence" value="ECO:0007669"/>
    <property type="project" value="UniProtKB-UniRule"/>
</dbReference>
<evidence type="ECO:0000313" key="12">
    <source>
        <dbReference type="EMBL" id="QDZ40213.1"/>
    </source>
</evidence>
<evidence type="ECO:0000313" key="13">
    <source>
        <dbReference type="Proteomes" id="UP000318453"/>
    </source>
</evidence>
<evidence type="ECO:0000256" key="9">
    <source>
        <dbReference type="NCBIfam" id="TIGR00977"/>
    </source>
</evidence>
<keyword evidence="3" id="KW-0963">Cytoplasm</keyword>
<dbReference type="Gene3D" id="3.30.160.270">
    <property type="match status" value="1"/>
</dbReference>
<keyword evidence="6 10" id="KW-0808">Transferase</keyword>
<dbReference type="KEGG" id="enn:FRE64_09785"/>